<organism evidence="1">
    <name type="scientific">uncultured Caudovirales phage</name>
    <dbReference type="NCBI Taxonomy" id="2100421"/>
    <lineage>
        <taxon>Viruses</taxon>
        <taxon>Duplodnaviria</taxon>
        <taxon>Heunggongvirae</taxon>
        <taxon>Uroviricota</taxon>
        <taxon>Caudoviricetes</taxon>
        <taxon>Peduoviridae</taxon>
        <taxon>Maltschvirus</taxon>
        <taxon>Maltschvirus maltsch</taxon>
    </lineage>
</organism>
<proteinExistence type="predicted"/>
<accession>A0A6J5KW11</accession>
<sequence>MNELIERLAEQCYEHDQSWTGVGQRIFDHKHFAEMIIRECVKHITDQQDIVETDWQCKDGIHIVYSLKEHFGVDE</sequence>
<protein>
    <submittedName>
        <fullName evidence="1">Uncharacterized protein</fullName>
    </submittedName>
</protein>
<dbReference type="EMBL" id="LR796186">
    <property type="protein sequence ID" value="CAB4125236.1"/>
    <property type="molecule type" value="Genomic_DNA"/>
</dbReference>
<name>A0A6J5KW11_9CAUD</name>
<reference evidence="1" key="1">
    <citation type="submission" date="2020-04" db="EMBL/GenBank/DDBJ databases">
        <authorList>
            <person name="Chiriac C."/>
            <person name="Salcher M."/>
            <person name="Ghai R."/>
            <person name="Kavagutti S V."/>
        </authorList>
    </citation>
    <scope>NUCLEOTIDE SEQUENCE</scope>
</reference>
<gene>
    <name evidence="1" type="ORF">UFOVP58_89</name>
</gene>
<evidence type="ECO:0000313" key="1">
    <source>
        <dbReference type="EMBL" id="CAB4125236.1"/>
    </source>
</evidence>